<organism evidence="3 4">
    <name type="scientific">Novosphingobium aureum</name>
    <dbReference type="NCBI Taxonomy" id="2792964"/>
    <lineage>
        <taxon>Bacteria</taxon>
        <taxon>Pseudomonadati</taxon>
        <taxon>Pseudomonadota</taxon>
        <taxon>Alphaproteobacteria</taxon>
        <taxon>Sphingomonadales</taxon>
        <taxon>Sphingomonadaceae</taxon>
        <taxon>Novosphingobium</taxon>
    </lineage>
</organism>
<gene>
    <name evidence="3" type="ORF">I5E68_14825</name>
</gene>
<feature type="domain" description="HNH" evidence="2">
    <location>
        <begin position="2"/>
        <end position="38"/>
    </location>
</feature>
<keyword evidence="3" id="KW-0540">Nuclease</keyword>
<sequence length="92" mass="9558">MASHVDHIKAISEGGAPFPGHDGLQALCLPCHSRKTARGGEAGAASTTKPMKGCDADGNPIDPAHPWKSLRAEAHVAPSSLETQLVRGIRRG</sequence>
<dbReference type="Proteomes" id="UP000617634">
    <property type="component" value="Unassembled WGS sequence"/>
</dbReference>
<evidence type="ECO:0000313" key="4">
    <source>
        <dbReference type="Proteomes" id="UP000617634"/>
    </source>
</evidence>
<keyword evidence="3" id="KW-0255">Endonuclease</keyword>
<keyword evidence="3" id="KW-0378">Hydrolase</keyword>
<evidence type="ECO:0000313" key="3">
    <source>
        <dbReference type="EMBL" id="MBH0114216.1"/>
    </source>
</evidence>
<evidence type="ECO:0000256" key="1">
    <source>
        <dbReference type="SAM" id="MobiDB-lite"/>
    </source>
</evidence>
<dbReference type="AlphaFoldDB" id="A0A931HF54"/>
<dbReference type="InterPro" id="IPR003615">
    <property type="entry name" value="HNH_nuc"/>
</dbReference>
<dbReference type="GO" id="GO:0003676">
    <property type="term" value="F:nucleic acid binding"/>
    <property type="evidence" value="ECO:0007669"/>
    <property type="project" value="InterPro"/>
</dbReference>
<evidence type="ECO:0000259" key="2">
    <source>
        <dbReference type="Pfam" id="PF01844"/>
    </source>
</evidence>
<keyword evidence="4" id="KW-1185">Reference proteome</keyword>
<dbReference type="EMBL" id="JADZGI010000002">
    <property type="protein sequence ID" value="MBH0114216.1"/>
    <property type="molecule type" value="Genomic_DNA"/>
</dbReference>
<dbReference type="GO" id="GO:0004519">
    <property type="term" value="F:endonuclease activity"/>
    <property type="evidence" value="ECO:0007669"/>
    <property type="project" value="UniProtKB-KW"/>
</dbReference>
<feature type="region of interest" description="Disordered" evidence="1">
    <location>
        <begin position="37"/>
        <end position="62"/>
    </location>
</feature>
<dbReference type="InterPro" id="IPR002711">
    <property type="entry name" value="HNH"/>
</dbReference>
<dbReference type="CDD" id="cd00085">
    <property type="entry name" value="HNHc"/>
    <property type="match status" value="1"/>
</dbReference>
<protein>
    <submittedName>
        <fullName evidence="3">HNH endonuclease</fullName>
    </submittedName>
</protein>
<reference evidence="3" key="1">
    <citation type="submission" date="2020-11" db="EMBL/GenBank/DDBJ databases">
        <title>Novosphingobium aureum sp. nov., a marine bacterium isolated from sediment of a salt flat.</title>
        <authorList>
            <person name="Yoo Y."/>
            <person name="Kim J.-J."/>
        </authorList>
    </citation>
    <scope>NUCLEOTIDE SEQUENCE</scope>
    <source>
        <strain evidence="3">YJ-S2-02</strain>
    </source>
</reference>
<accession>A0A931HF54</accession>
<comment type="caution">
    <text evidence="3">The sequence shown here is derived from an EMBL/GenBank/DDBJ whole genome shotgun (WGS) entry which is preliminary data.</text>
</comment>
<proteinExistence type="predicted"/>
<name>A0A931HF54_9SPHN</name>
<dbReference type="Pfam" id="PF01844">
    <property type="entry name" value="HNH"/>
    <property type="match status" value="1"/>
</dbReference>
<dbReference type="GO" id="GO:0008270">
    <property type="term" value="F:zinc ion binding"/>
    <property type="evidence" value="ECO:0007669"/>
    <property type="project" value="InterPro"/>
</dbReference>